<dbReference type="InterPro" id="IPR012349">
    <property type="entry name" value="Split_barrel_FMN-bd"/>
</dbReference>
<proteinExistence type="predicted"/>
<evidence type="ECO:0000256" key="1">
    <source>
        <dbReference type="ARBA" id="ARBA00023002"/>
    </source>
</evidence>
<dbReference type="RefSeq" id="WP_380540651.1">
    <property type="nucleotide sequence ID" value="NZ_JBHFAB010000023.1"/>
</dbReference>
<accession>A0ABV6W262</accession>
<gene>
    <name evidence="3" type="ORF">ACEZDE_26125</name>
</gene>
<dbReference type="GO" id="GO:0016491">
    <property type="term" value="F:oxidoreductase activity"/>
    <property type="evidence" value="ECO:0007669"/>
    <property type="project" value="UniProtKB-KW"/>
</dbReference>
<evidence type="ECO:0000313" key="3">
    <source>
        <dbReference type="EMBL" id="MFC1420089.1"/>
    </source>
</evidence>
<evidence type="ECO:0000313" key="4">
    <source>
        <dbReference type="Proteomes" id="UP001592531"/>
    </source>
</evidence>
<dbReference type="EC" id="1.-.-.-" evidence="3"/>
<dbReference type="InterPro" id="IPR011576">
    <property type="entry name" value="Pyridox_Oxase_N"/>
</dbReference>
<dbReference type="PANTHER" id="PTHR35176:SF6">
    <property type="entry name" value="HEME OXYGENASE HI_0854-RELATED"/>
    <property type="match status" value="1"/>
</dbReference>
<feature type="domain" description="Pyridoxamine 5'-phosphate oxidase N-terminal" evidence="2">
    <location>
        <begin position="6"/>
        <end position="126"/>
    </location>
</feature>
<keyword evidence="1 3" id="KW-0560">Oxidoreductase</keyword>
<organism evidence="3 4">
    <name type="scientific">Streptacidiphilus cavernicola</name>
    <dbReference type="NCBI Taxonomy" id="3342716"/>
    <lineage>
        <taxon>Bacteria</taxon>
        <taxon>Bacillati</taxon>
        <taxon>Actinomycetota</taxon>
        <taxon>Actinomycetes</taxon>
        <taxon>Kitasatosporales</taxon>
        <taxon>Streptomycetaceae</taxon>
        <taxon>Streptacidiphilus</taxon>
    </lineage>
</organism>
<evidence type="ECO:0000259" key="2">
    <source>
        <dbReference type="Pfam" id="PF01243"/>
    </source>
</evidence>
<keyword evidence="4" id="KW-1185">Reference proteome</keyword>
<dbReference type="NCBIfam" id="TIGR03618">
    <property type="entry name" value="Rv1155_F420"/>
    <property type="match status" value="1"/>
</dbReference>
<protein>
    <submittedName>
        <fullName evidence="3">PPOX class F420-dependent oxidoreductase</fullName>
        <ecNumber evidence="3">1.-.-.-</ecNumber>
    </submittedName>
</protein>
<dbReference type="Proteomes" id="UP001592531">
    <property type="component" value="Unassembled WGS sequence"/>
</dbReference>
<sequence length="131" mass="14450">MPDQLSDQAKALFDGKGYVTMATIQPDGSPQLSVVWAKTDGEDVLISTLEGRRKHLNLVKDPRVTLLLNPAENPFAYVEVRGTATMDTAGGRELIDELAWKYNGQGYPEEPADAVRTVVRVTPRRVVERGL</sequence>
<name>A0ABV6W262_9ACTN</name>
<dbReference type="InterPro" id="IPR019920">
    <property type="entry name" value="F420-binding_dom_put"/>
</dbReference>
<dbReference type="Gene3D" id="2.30.110.10">
    <property type="entry name" value="Electron Transport, Fmn-binding Protein, Chain A"/>
    <property type="match status" value="1"/>
</dbReference>
<dbReference type="Pfam" id="PF01243">
    <property type="entry name" value="PNPOx_N"/>
    <property type="match status" value="1"/>
</dbReference>
<dbReference type="SUPFAM" id="SSF50475">
    <property type="entry name" value="FMN-binding split barrel"/>
    <property type="match status" value="1"/>
</dbReference>
<reference evidence="3 4" key="1">
    <citation type="submission" date="2024-09" db="EMBL/GenBank/DDBJ databases">
        <authorList>
            <person name="Lee S.D."/>
        </authorList>
    </citation>
    <scope>NUCLEOTIDE SEQUENCE [LARGE SCALE GENOMIC DNA]</scope>
    <source>
        <strain evidence="3 4">N8-3</strain>
    </source>
</reference>
<dbReference type="PANTHER" id="PTHR35176">
    <property type="entry name" value="HEME OXYGENASE HI_0854-RELATED"/>
    <property type="match status" value="1"/>
</dbReference>
<dbReference type="EMBL" id="JBHFAB010000023">
    <property type="protein sequence ID" value="MFC1420089.1"/>
    <property type="molecule type" value="Genomic_DNA"/>
</dbReference>
<comment type="caution">
    <text evidence="3">The sequence shown here is derived from an EMBL/GenBank/DDBJ whole genome shotgun (WGS) entry which is preliminary data.</text>
</comment>
<dbReference type="InterPro" id="IPR052019">
    <property type="entry name" value="F420H2_bilvrd_red/Heme_oxyg"/>
</dbReference>